<keyword evidence="3" id="KW-0346">Stress response</keyword>
<sequence>MTDENKNPESEDPLAQAERILNDAAESVPESTFLDEDADGRDDLQADEAGADDALDAAQAKAAEHLADLQRLQAEYVNYRKRVDRDRELIATNATAKAIEALIPALDDIAAAREHGDLADGPFASIAEKLETALGRLGWSSFGAAGELFDPLHHEALMSQPSSEVTEPTIQQVAQPGHRIGDRVVRPARVIVAQPEDQQ</sequence>
<name>A0ABT8G4F7_9MICO</name>
<dbReference type="SUPFAM" id="SSF58014">
    <property type="entry name" value="Coiled-coil domain of nucleotide exchange factor GrpE"/>
    <property type="match status" value="1"/>
</dbReference>
<dbReference type="EMBL" id="JAUHPV010000010">
    <property type="protein sequence ID" value="MDN4474025.1"/>
    <property type="molecule type" value="Genomic_DNA"/>
</dbReference>
<dbReference type="Proteomes" id="UP001172738">
    <property type="component" value="Unassembled WGS sequence"/>
</dbReference>
<evidence type="ECO:0000256" key="4">
    <source>
        <dbReference type="RuleBase" id="RU004478"/>
    </source>
</evidence>
<feature type="compositionally biased region" description="Acidic residues" evidence="6">
    <location>
        <begin position="33"/>
        <end position="44"/>
    </location>
</feature>
<feature type="region of interest" description="Disordered" evidence="6">
    <location>
        <begin position="23"/>
        <end position="44"/>
    </location>
</feature>
<dbReference type="PANTHER" id="PTHR21237">
    <property type="entry name" value="GRPE PROTEIN"/>
    <property type="match status" value="1"/>
</dbReference>
<evidence type="ECO:0000313" key="7">
    <source>
        <dbReference type="EMBL" id="MDN4474025.1"/>
    </source>
</evidence>
<keyword evidence="8" id="KW-1185">Reference proteome</keyword>
<dbReference type="Gene3D" id="2.30.22.10">
    <property type="entry name" value="Head domain of nucleotide exchange factor GrpE"/>
    <property type="match status" value="1"/>
</dbReference>
<evidence type="ECO:0000256" key="5">
    <source>
        <dbReference type="SAM" id="Coils"/>
    </source>
</evidence>
<dbReference type="PANTHER" id="PTHR21237:SF23">
    <property type="entry name" value="GRPE PROTEIN HOMOLOG, MITOCHONDRIAL"/>
    <property type="match status" value="1"/>
</dbReference>
<dbReference type="HAMAP" id="MF_01151">
    <property type="entry name" value="GrpE"/>
    <property type="match status" value="1"/>
</dbReference>
<evidence type="ECO:0000256" key="3">
    <source>
        <dbReference type="HAMAP-Rule" id="MF_01151"/>
    </source>
</evidence>
<organism evidence="7 8">
    <name type="scientific">Demequina zhanjiangensis</name>
    <dbReference type="NCBI Taxonomy" id="3051659"/>
    <lineage>
        <taxon>Bacteria</taxon>
        <taxon>Bacillati</taxon>
        <taxon>Actinomycetota</taxon>
        <taxon>Actinomycetes</taxon>
        <taxon>Micrococcales</taxon>
        <taxon>Demequinaceae</taxon>
        <taxon>Demequina</taxon>
    </lineage>
</organism>
<dbReference type="Pfam" id="PF01025">
    <property type="entry name" value="GrpE"/>
    <property type="match status" value="1"/>
</dbReference>
<evidence type="ECO:0000256" key="6">
    <source>
        <dbReference type="SAM" id="MobiDB-lite"/>
    </source>
</evidence>
<dbReference type="CDD" id="cd00446">
    <property type="entry name" value="GrpE"/>
    <property type="match status" value="1"/>
</dbReference>
<dbReference type="InterPro" id="IPR013805">
    <property type="entry name" value="GrpE_CC"/>
</dbReference>
<dbReference type="PRINTS" id="PR00773">
    <property type="entry name" value="GRPEPROTEIN"/>
</dbReference>
<comment type="caution">
    <text evidence="7">The sequence shown here is derived from an EMBL/GenBank/DDBJ whole genome shotgun (WGS) entry which is preliminary data.</text>
</comment>
<gene>
    <name evidence="3 7" type="primary">grpE</name>
    <name evidence="7" type="ORF">QQX04_13575</name>
</gene>
<comment type="subunit">
    <text evidence="3">Homodimer.</text>
</comment>
<evidence type="ECO:0000256" key="1">
    <source>
        <dbReference type="ARBA" id="ARBA00009054"/>
    </source>
</evidence>
<proteinExistence type="inferred from homology"/>
<keyword evidence="3" id="KW-0963">Cytoplasm</keyword>
<dbReference type="SUPFAM" id="SSF51064">
    <property type="entry name" value="Head domain of nucleotide exchange factor GrpE"/>
    <property type="match status" value="1"/>
</dbReference>
<dbReference type="InterPro" id="IPR009012">
    <property type="entry name" value="GrpE_head"/>
</dbReference>
<dbReference type="Gene3D" id="3.90.20.20">
    <property type="match status" value="1"/>
</dbReference>
<dbReference type="RefSeq" id="WP_301130093.1">
    <property type="nucleotide sequence ID" value="NZ_JAUHPV010000010.1"/>
</dbReference>
<protein>
    <recommendedName>
        <fullName evidence="3">Protein GrpE</fullName>
    </recommendedName>
    <alternativeName>
        <fullName evidence="3">HSP-70 cofactor</fullName>
    </alternativeName>
</protein>
<reference evidence="7" key="1">
    <citation type="submission" date="2023-06" db="EMBL/GenBank/DDBJ databases">
        <title>SYSU T00b26.</title>
        <authorList>
            <person name="Gao L."/>
            <person name="Fang B.-Z."/>
            <person name="Li W.-J."/>
        </authorList>
    </citation>
    <scope>NUCLEOTIDE SEQUENCE</scope>
    <source>
        <strain evidence="7">SYSU T00b26</strain>
    </source>
</reference>
<keyword evidence="5" id="KW-0175">Coiled coil</keyword>
<keyword evidence="2 3" id="KW-0143">Chaperone</keyword>
<comment type="subcellular location">
    <subcellularLocation>
        <location evidence="3">Cytoplasm</location>
    </subcellularLocation>
</comment>
<feature type="coiled-coil region" evidence="5">
    <location>
        <begin position="55"/>
        <end position="89"/>
    </location>
</feature>
<accession>A0ABT8G4F7</accession>
<dbReference type="InterPro" id="IPR000740">
    <property type="entry name" value="GrpE"/>
</dbReference>
<evidence type="ECO:0000313" key="8">
    <source>
        <dbReference type="Proteomes" id="UP001172738"/>
    </source>
</evidence>
<comment type="function">
    <text evidence="3">Participates actively in the response to hyperosmotic and heat shock by preventing the aggregation of stress-denatured proteins, in association with DnaK and GrpE. It is the nucleotide exchange factor for DnaK and may function as a thermosensor. Unfolded proteins bind initially to DnaJ; upon interaction with the DnaJ-bound protein, DnaK hydrolyzes its bound ATP, resulting in the formation of a stable complex. GrpE releases ADP from DnaK; ATP binding to DnaK triggers the release of the substrate protein, thus completing the reaction cycle. Several rounds of ATP-dependent interactions between DnaJ, DnaK and GrpE are required for fully efficient folding.</text>
</comment>
<evidence type="ECO:0000256" key="2">
    <source>
        <dbReference type="ARBA" id="ARBA00023186"/>
    </source>
</evidence>
<comment type="similarity">
    <text evidence="1 3 4">Belongs to the GrpE family.</text>
</comment>